<dbReference type="OMA" id="FMYGFRI"/>
<evidence type="ECO:0000259" key="2">
    <source>
        <dbReference type="Pfam" id="PF09335"/>
    </source>
</evidence>
<dbReference type="EMBL" id="CP051298">
    <property type="protein sequence ID" value="QKD46296.1"/>
    <property type="molecule type" value="Genomic_DNA"/>
</dbReference>
<protein>
    <submittedName>
        <fullName evidence="3">DedA family protein</fullName>
    </submittedName>
</protein>
<dbReference type="GO" id="GO:0005886">
    <property type="term" value="C:plasma membrane"/>
    <property type="evidence" value="ECO:0007669"/>
    <property type="project" value="TreeGrafter"/>
</dbReference>
<feature type="transmembrane region" description="Helical" evidence="1">
    <location>
        <begin position="123"/>
        <end position="149"/>
    </location>
</feature>
<proteinExistence type="predicted"/>
<dbReference type="InterPro" id="IPR051311">
    <property type="entry name" value="DedA_domain"/>
</dbReference>
<organism evidence="3 4">
    <name type="scientific">Alicycliphilus denitrificans</name>
    <dbReference type="NCBI Taxonomy" id="179636"/>
    <lineage>
        <taxon>Bacteria</taxon>
        <taxon>Pseudomonadati</taxon>
        <taxon>Pseudomonadota</taxon>
        <taxon>Betaproteobacteria</taxon>
        <taxon>Burkholderiales</taxon>
        <taxon>Comamonadaceae</taxon>
        <taxon>Alicycliphilus</taxon>
    </lineage>
</organism>
<keyword evidence="1" id="KW-1133">Transmembrane helix</keyword>
<dbReference type="Pfam" id="PF09335">
    <property type="entry name" value="VTT_dom"/>
    <property type="match status" value="1"/>
</dbReference>
<sequence length="191" mass="20577">MTVVELIQSYGYLAVAAGTFLEGETVLLVAGAAASRGHLWLPAVVAVAALAGFAGDQLYFFLGRRHGARLLERFPSLQARTAHARALLERHDLPVILSIRFLYGLRIAGPLAMGMSGVPWLRFFLLNGAGALVWALAVASVGYGFGHALAHWLAAIDADELWALAAALLLGLAWWLVTRRRHGAIASRQRD</sequence>
<evidence type="ECO:0000313" key="3">
    <source>
        <dbReference type="EMBL" id="QKD46296.1"/>
    </source>
</evidence>
<feature type="transmembrane region" description="Helical" evidence="1">
    <location>
        <begin position="39"/>
        <end position="62"/>
    </location>
</feature>
<dbReference type="PANTHER" id="PTHR42709">
    <property type="entry name" value="ALKALINE PHOSPHATASE LIKE PROTEIN"/>
    <property type="match status" value="1"/>
</dbReference>
<accession>A0A858ZZ32</accession>
<keyword evidence="1" id="KW-0812">Transmembrane</keyword>
<gene>
    <name evidence="3" type="ORF">HF896_10765</name>
</gene>
<keyword evidence="1" id="KW-0472">Membrane</keyword>
<dbReference type="AlphaFoldDB" id="A0A858ZZ32"/>
<feature type="transmembrane region" description="Helical" evidence="1">
    <location>
        <begin position="12"/>
        <end position="33"/>
    </location>
</feature>
<feature type="transmembrane region" description="Helical" evidence="1">
    <location>
        <begin position="161"/>
        <end position="178"/>
    </location>
</feature>
<name>A0A858ZZ32_9BURK</name>
<evidence type="ECO:0000313" key="4">
    <source>
        <dbReference type="Proteomes" id="UP000500755"/>
    </source>
</evidence>
<dbReference type="PANTHER" id="PTHR42709:SF2">
    <property type="entry name" value="INNER MEMBRANE PROTEIN YOHD"/>
    <property type="match status" value="1"/>
</dbReference>
<dbReference type="InterPro" id="IPR032816">
    <property type="entry name" value="VTT_dom"/>
</dbReference>
<feature type="domain" description="VTT" evidence="2">
    <location>
        <begin position="24"/>
        <end position="143"/>
    </location>
</feature>
<dbReference type="Proteomes" id="UP000500755">
    <property type="component" value="Chromosome"/>
</dbReference>
<evidence type="ECO:0000256" key="1">
    <source>
        <dbReference type="SAM" id="Phobius"/>
    </source>
</evidence>
<reference evidence="3 4" key="1">
    <citation type="submission" date="2020-05" db="EMBL/GenBank/DDBJ databases">
        <title>Complete genome sequence of Alicycliphilus denitrificans DP3.</title>
        <authorList>
            <person name="Chen X."/>
        </authorList>
    </citation>
    <scope>NUCLEOTIDE SEQUENCE [LARGE SCALE GENOMIC DNA]</scope>
    <source>
        <strain evidence="3 4">DP3</strain>
    </source>
</reference>